<dbReference type="AlphaFoldDB" id="A0A645FR96"/>
<gene>
    <name evidence="1" type="ORF">SDC9_164327</name>
</gene>
<accession>A0A645FR96</accession>
<comment type="caution">
    <text evidence="1">The sequence shown here is derived from an EMBL/GenBank/DDBJ whole genome shotgun (WGS) entry which is preliminary data.</text>
</comment>
<reference evidence="1" key="1">
    <citation type="submission" date="2019-08" db="EMBL/GenBank/DDBJ databases">
        <authorList>
            <person name="Kucharzyk K."/>
            <person name="Murdoch R.W."/>
            <person name="Higgins S."/>
            <person name="Loffler F."/>
        </authorList>
    </citation>
    <scope>NUCLEOTIDE SEQUENCE</scope>
</reference>
<evidence type="ECO:0000313" key="1">
    <source>
        <dbReference type="EMBL" id="MPN16978.1"/>
    </source>
</evidence>
<name>A0A645FR96_9ZZZZ</name>
<protein>
    <submittedName>
        <fullName evidence="1">Uncharacterized protein</fullName>
    </submittedName>
</protein>
<sequence length="66" mass="7844">MYNKDKVIFDKKLPYEYNICLYILEELCDKGVIDVFEMTEAIILLRKKYKMPVISIYGKKDNNSSD</sequence>
<dbReference type="EMBL" id="VSSQ01063998">
    <property type="protein sequence ID" value="MPN16978.1"/>
    <property type="molecule type" value="Genomic_DNA"/>
</dbReference>
<proteinExistence type="predicted"/>
<organism evidence="1">
    <name type="scientific">bioreactor metagenome</name>
    <dbReference type="NCBI Taxonomy" id="1076179"/>
    <lineage>
        <taxon>unclassified sequences</taxon>
        <taxon>metagenomes</taxon>
        <taxon>ecological metagenomes</taxon>
    </lineage>
</organism>